<keyword evidence="2" id="KW-0732">Signal</keyword>
<dbReference type="eggNOG" id="arCOG03611">
    <property type="taxonomic scope" value="Archaea"/>
</dbReference>
<dbReference type="InterPro" id="IPR036439">
    <property type="entry name" value="Dockerin_dom_sf"/>
</dbReference>
<reference evidence="4 5" key="1">
    <citation type="journal article" date="2015" name="Genome Announc.">
        <title>Complete Genome Sequence of Methanosphaerula palustris E1-9CT, a Hydrogenotrophic Methanogen Isolated from a Minerotrophic Fen Peatland.</title>
        <authorList>
            <person name="Cadillo-Quiroz H."/>
            <person name="Browne P."/>
            <person name="Kyrpides N."/>
            <person name="Woyke T."/>
            <person name="Goodwin L."/>
            <person name="Detter C."/>
            <person name="Yavitt J.B."/>
            <person name="Zinder S.H."/>
        </authorList>
    </citation>
    <scope>NUCLEOTIDE SEQUENCE [LARGE SCALE GENOMIC DNA]</scope>
    <source>
        <strain evidence="5">ATCC BAA-1556 / DSM 19958 / E1-9c</strain>
    </source>
</reference>
<dbReference type="SUPFAM" id="SSF51126">
    <property type="entry name" value="Pectin lyase-like"/>
    <property type="match status" value="1"/>
</dbReference>
<dbReference type="Pfam" id="PF05048">
    <property type="entry name" value="NosD"/>
    <property type="match status" value="1"/>
</dbReference>
<dbReference type="CDD" id="cd04080">
    <property type="entry name" value="CBM6_cellulase-like"/>
    <property type="match status" value="2"/>
</dbReference>
<dbReference type="InterPro" id="IPR008979">
    <property type="entry name" value="Galactose-bd-like_sf"/>
</dbReference>
<dbReference type="PROSITE" id="PS00018">
    <property type="entry name" value="EF_HAND_1"/>
    <property type="match status" value="1"/>
</dbReference>
<dbReference type="SMART" id="SM00606">
    <property type="entry name" value="CBD_IV"/>
    <property type="match status" value="2"/>
</dbReference>
<sequence precursor="true">MDQISSTRRRPCALAPAVILLLVLCLLAGGAQAATDPMDTAANATIEPTPVQVPAAKVLAPYSGIHTVPGQVQAEDYDLGGEGIAYHDTTPGNEGGVYRQDDVDIETAGGITDIGWIRSGEWLAYTVNTTTPQTVVLRLSAANPDATIKRVTISTNGTTAGTIDLRPTGSFNTFLIHDSTPFSLPAGATTVRLLFDGIARVNLDYLDFELPATQEPTPVPTPTPELLISTPGLHTLGGDLSADGIGVLITSSDVILDGMGHSIVGTSANGSIGVYATSLATPTSSGPITNVTVRNLSVRHWDEGIQVGEASETVVEEVVAEQNRIGLSYGPQGGITHDHVVRNSVLRENTNLGLDLSYPAGGFAVERCSITGNSVGINADMVRSSERTTNHLADCDVSENAGDGLTSKDGSFVVVQNCTFRANGGNGLEFEHGGAEIVGNHIEENAGDGVHASDRGGSNIHGNWITGNGRGIVVGGDWGSRVRNNYLNNTNNGFFGAVEAGMMNYEKTGGANIVGGPYLGGNFWASPNGTGFSETHPDADHDGICDVPYVVNAEDGVTDFLPLAPSPGTPVIAPAPYTQHLVPGRIEAEDYDLGGEEIAYHDTTPGNTGGAYRQDDVDIETTGGITYVGGIQDGEWLIYTLNVPEGGAYLMTARVATPNEGLMARISVNSETMFALIRFPETGSFTTYTTVEAKYIYLPAGNTTVRLTFQGDGLNLDWIAFSPQDIVTPTPKPLVAVPGGAGTPSDTNADGKYDDVNGDGRSDFNDVVLFFNQMDWIAENEPVAGFDFSGNGQIDFNDVVWLFNNFDAPPVRTYNVTAVAIGPGTITPSGRISVPEGENVTFIMTHENAMPTPYSTQSGYGSGNLVLVDPAMTPTPFPEPEPGAPWVPNPSTFTPSYTLYDVRSDHTVYSSFYYVMIVA</sequence>
<dbReference type="InterPro" id="IPR012334">
    <property type="entry name" value="Pectin_lyas_fold"/>
</dbReference>
<dbReference type="KEGG" id="mpl:Mpal_1342"/>
<dbReference type="InterPro" id="IPR007742">
    <property type="entry name" value="NosD_dom"/>
</dbReference>
<dbReference type="PANTHER" id="PTHR40469:SF2">
    <property type="entry name" value="GALACTOSE-BINDING DOMAIN-LIKE SUPERFAMILY PROTEIN"/>
    <property type="match status" value="1"/>
</dbReference>
<dbReference type="EMBL" id="CP001338">
    <property type="protein sequence ID" value="ACL16675.1"/>
    <property type="molecule type" value="Genomic_DNA"/>
</dbReference>
<dbReference type="Gene3D" id="2.60.120.260">
    <property type="entry name" value="Galactose-binding domain-like"/>
    <property type="match status" value="2"/>
</dbReference>
<evidence type="ECO:0000256" key="2">
    <source>
        <dbReference type="ARBA" id="ARBA00022729"/>
    </source>
</evidence>
<feature type="domain" description="CBM6" evidence="3">
    <location>
        <begin position="70"/>
        <end position="209"/>
    </location>
</feature>
<evidence type="ECO:0000256" key="1">
    <source>
        <dbReference type="ARBA" id="ARBA00016512"/>
    </source>
</evidence>
<dbReference type="PANTHER" id="PTHR40469">
    <property type="entry name" value="SECRETED GLYCOSYL HYDROLASE"/>
    <property type="match status" value="1"/>
</dbReference>
<feature type="domain" description="CBM6" evidence="3">
    <location>
        <begin position="584"/>
        <end position="722"/>
    </location>
</feature>
<evidence type="ECO:0000313" key="5">
    <source>
        <dbReference type="Proteomes" id="UP000002457"/>
    </source>
</evidence>
<dbReference type="SUPFAM" id="SSF63446">
    <property type="entry name" value="Type I dockerin domain"/>
    <property type="match status" value="1"/>
</dbReference>
<dbReference type="AlphaFoldDB" id="B8GHS0"/>
<protein>
    <recommendedName>
        <fullName evidence="1">Probable pectate lyase C</fullName>
    </recommendedName>
</protein>
<dbReference type="Pfam" id="PF03422">
    <property type="entry name" value="CBM_6"/>
    <property type="match status" value="2"/>
</dbReference>
<evidence type="ECO:0000313" key="4">
    <source>
        <dbReference type="EMBL" id="ACL16675.1"/>
    </source>
</evidence>
<dbReference type="GO" id="GO:0000272">
    <property type="term" value="P:polysaccharide catabolic process"/>
    <property type="evidence" value="ECO:0007669"/>
    <property type="project" value="InterPro"/>
</dbReference>
<dbReference type="CDD" id="cd14254">
    <property type="entry name" value="Dockerin_II"/>
    <property type="match status" value="1"/>
</dbReference>
<dbReference type="STRING" id="521011.Mpal_1342"/>
<dbReference type="SUPFAM" id="SSF49785">
    <property type="entry name" value="Galactose-binding domain-like"/>
    <property type="match status" value="2"/>
</dbReference>
<dbReference type="PROSITE" id="PS51175">
    <property type="entry name" value="CBM6"/>
    <property type="match status" value="2"/>
</dbReference>
<dbReference type="Proteomes" id="UP000002457">
    <property type="component" value="Chromosome"/>
</dbReference>
<dbReference type="InterPro" id="IPR006584">
    <property type="entry name" value="Cellulose-bd_IV"/>
</dbReference>
<dbReference type="GO" id="GO:0030246">
    <property type="term" value="F:carbohydrate binding"/>
    <property type="evidence" value="ECO:0007669"/>
    <property type="project" value="InterPro"/>
</dbReference>
<gene>
    <name evidence="4" type="ordered locus">Mpal_1342</name>
</gene>
<organism evidence="4 5">
    <name type="scientific">Methanosphaerula palustris (strain ATCC BAA-1556 / DSM 19958 / E1-9c)</name>
    <dbReference type="NCBI Taxonomy" id="521011"/>
    <lineage>
        <taxon>Archaea</taxon>
        <taxon>Methanobacteriati</taxon>
        <taxon>Methanobacteriota</taxon>
        <taxon>Stenosarchaea group</taxon>
        <taxon>Methanomicrobia</taxon>
        <taxon>Methanomicrobiales</taxon>
        <taxon>Methanoregulaceae</taxon>
        <taxon>Methanosphaerula</taxon>
    </lineage>
</organism>
<dbReference type="RefSeq" id="WP_012617994.1">
    <property type="nucleotide sequence ID" value="NC_011832.1"/>
</dbReference>
<keyword evidence="5" id="KW-1185">Reference proteome</keyword>
<proteinExistence type="predicted"/>
<dbReference type="HOGENOM" id="CLU_317050_0_0_2"/>
<name>B8GHS0_METPE</name>
<dbReference type="InterPro" id="IPR005084">
    <property type="entry name" value="CBM6"/>
</dbReference>
<accession>B8GHS0</accession>
<dbReference type="Gene3D" id="2.160.20.10">
    <property type="entry name" value="Single-stranded right-handed beta-helix, Pectin lyase-like"/>
    <property type="match status" value="1"/>
</dbReference>
<dbReference type="InterPro" id="IPR011050">
    <property type="entry name" value="Pectin_lyase_fold/virulence"/>
</dbReference>
<dbReference type="CAZy" id="CBM6">
    <property type="family name" value="Carbohydrate-Binding Module Family 6"/>
</dbReference>
<dbReference type="eggNOG" id="arCOG02545">
    <property type="taxonomic scope" value="Archaea"/>
</dbReference>
<dbReference type="InterPro" id="IPR018247">
    <property type="entry name" value="EF_Hand_1_Ca_BS"/>
</dbReference>
<dbReference type="SMART" id="SM00710">
    <property type="entry name" value="PbH1"/>
    <property type="match status" value="8"/>
</dbReference>
<dbReference type="GeneID" id="7269947"/>
<evidence type="ECO:0000259" key="3">
    <source>
        <dbReference type="PROSITE" id="PS51175"/>
    </source>
</evidence>
<dbReference type="InterPro" id="IPR006626">
    <property type="entry name" value="PbH1"/>
</dbReference>